<dbReference type="GO" id="GO:0008270">
    <property type="term" value="F:zinc ion binding"/>
    <property type="evidence" value="ECO:0007669"/>
    <property type="project" value="UniProtKB-KW"/>
</dbReference>
<dbReference type="Pfam" id="PF13912">
    <property type="entry name" value="zf-C2H2_6"/>
    <property type="match status" value="1"/>
</dbReference>
<evidence type="ECO:0000313" key="13">
    <source>
        <dbReference type="EMBL" id="ABB84256.1"/>
    </source>
</evidence>
<feature type="compositionally biased region" description="Low complexity" evidence="11">
    <location>
        <begin position="471"/>
        <end position="495"/>
    </location>
</feature>
<dbReference type="Gene3D" id="3.30.160.60">
    <property type="entry name" value="Classic Zinc Finger"/>
    <property type="match status" value="4"/>
</dbReference>
<feature type="compositionally biased region" description="Polar residues" evidence="11">
    <location>
        <begin position="52"/>
        <end position="61"/>
    </location>
</feature>
<feature type="compositionally biased region" description="Basic and acidic residues" evidence="11">
    <location>
        <begin position="240"/>
        <end position="253"/>
    </location>
</feature>
<feature type="compositionally biased region" description="Basic and acidic residues" evidence="11">
    <location>
        <begin position="669"/>
        <end position="678"/>
    </location>
</feature>
<feature type="domain" description="C2H2-type" evidence="12">
    <location>
        <begin position="385"/>
        <end position="412"/>
    </location>
</feature>
<dbReference type="PANTHER" id="PTHR23233">
    <property type="entry name" value="SAL-LIKE PROTEIN"/>
    <property type="match status" value="1"/>
</dbReference>
<evidence type="ECO:0000256" key="4">
    <source>
        <dbReference type="ARBA" id="ARBA00022771"/>
    </source>
</evidence>
<dbReference type="GO" id="GO:0009791">
    <property type="term" value="P:post-embryonic development"/>
    <property type="evidence" value="ECO:0007669"/>
    <property type="project" value="UniProtKB-ARBA"/>
</dbReference>
<dbReference type="FunFam" id="3.30.160.60:FF:002381">
    <property type="entry name" value="Putative spalt protein"/>
    <property type="match status" value="1"/>
</dbReference>
<feature type="domain" description="C2H2-type" evidence="12">
    <location>
        <begin position="702"/>
        <end position="729"/>
    </location>
</feature>
<dbReference type="InterPro" id="IPR036236">
    <property type="entry name" value="Znf_C2H2_sf"/>
</dbReference>
<feature type="compositionally biased region" description="Low complexity" evidence="11">
    <location>
        <begin position="603"/>
        <end position="615"/>
    </location>
</feature>
<feature type="region of interest" description="Disordered" evidence="11">
    <location>
        <begin position="190"/>
        <end position="253"/>
    </location>
</feature>
<feature type="domain" description="C2H2-type" evidence="12">
    <location>
        <begin position="138"/>
        <end position="168"/>
    </location>
</feature>
<dbReference type="PROSITE" id="PS50157">
    <property type="entry name" value="ZINC_FINGER_C2H2_2"/>
    <property type="match status" value="6"/>
</dbReference>
<accession>A0A2A6C9I6</accession>
<keyword evidence="3" id="KW-0677">Repeat</keyword>
<dbReference type="AlphaFoldDB" id="Q27ZK0"/>
<feature type="domain" description="C2H2-type" evidence="12">
    <location>
        <begin position="827"/>
        <end position="854"/>
    </location>
</feature>
<comment type="similarity">
    <text evidence="9">Belongs to the sal C2H2-type zinc-finger protein family.</text>
</comment>
<dbReference type="GO" id="GO:0061061">
    <property type="term" value="P:muscle structure development"/>
    <property type="evidence" value="ECO:0007669"/>
    <property type="project" value="UniProtKB-ARBA"/>
</dbReference>
<dbReference type="GO" id="GO:0048513">
    <property type="term" value="P:animal organ development"/>
    <property type="evidence" value="ECO:0007669"/>
    <property type="project" value="UniProtKB-ARBA"/>
</dbReference>
<dbReference type="PROSITE" id="PS00028">
    <property type="entry name" value="ZINC_FINGER_C2H2_1"/>
    <property type="match status" value="7"/>
</dbReference>
<reference evidence="13" key="1">
    <citation type="journal article" date="2006" name="Dev. Biol.">
        <title>sem-4/spalt and egl-17/FGF have a conserved role in sex myoblast specification and migration in P. pacificus and C. elegans.</title>
        <authorList>
            <person name="Photos A."/>
            <person name="Gutierrez A."/>
            <person name="Sommer R.J."/>
        </authorList>
    </citation>
    <scope>NUCLEOTIDE SEQUENCE</scope>
</reference>
<keyword evidence="8" id="KW-0539">Nucleus</keyword>
<keyword evidence="2" id="KW-0479">Metal-binding</keyword>
<dbReference type="STRING" id="54126.Q27ZK0"/>
<name>Q27ZK0_PRIPA</name>
<keyword evidence="5" id="KW-0862">Zinc</keyword>
<evidence type="ECO:0000256" key="10">
    <source>
        <dbReference type="PROSITE-ProRule" id="PRU00042"/>
    </source>
</evidence>
<dbReference type="GO" id="GO:0048646">
    <property type="term" value="P:anatomical structure formation involved in morphogenesis"/>
    <property type="evidence" value="ECO:0007669"/>
    <property type="project" value="UniProtKB-ARBA"/>
</dbReference>
<dbReference type="GO" id="GO:0001708">
    <property type="term" value="P:cell fate specification"/>
    <property type="evidence" value="ECO:0007669"/>
    <property type="project" value="UniProtKB-ARBA"/>
</dbReference>
<dbReference type="GO" id="GO:0048699">
    <property type="term" value="P:generation of neurons"/>
    <property type="evidence" value="ECO:0007669"/>
    <property type="project" value="UniProtKB-ARBA"/>
</dbReference>
<dbReference type="OrthoDB" id="9998363at2759"/>
<evidence type="ECO:0000313" key="15">
    <source>
        <dbReference type="Proteomes" id="UP000005239"/>
    </source>
</evidence>
<feature type="region of interest" description="Disordered" evidence="11">
    <location>
        <begin position="91"/>
        <end position="134"/>
    </location>
</feature>
<evidence type="ECO:0000256" key="5">
    <source>
        <dbReference type="ARBA" id="ARBA00022833"/>
    </source>
</evidence>
<dbReference type="SUPFAM" id="SSF57667">
    <property type="entry name" value="beta-beta-alpha zinc fingers"/>
    <property type="match status" value="3"/>
</dbReference>
<accession>Q27ZK0</accession>
<organism evidence="13">
    <name type="scientific">Pristionchus pacificus</name>
    <name type="common">Parasitic nematode worm</name>
    <dbReference type="NCBI Taxonomy" id="54126"/>
    <lineage>
        <taxon>Eukaryota</taxon>
        <taxon>Metazoa</taxon>
        <taxon>Ecdysozoa</taxon>
        <taxon>Nematoda</taxon>
        <taxon>Chromadorea</taxon>
        <taxon>Rhabditida</taxon>
        <taxon>Rhabditina</taxon>
        <taxon>Diplogasteromorpha</taxon>
        <taxon>Diplogasteroidea</taxon>
        <taxon>Neodiplogasteridae</taxon>
        <taxon>Pristionchus</taxon>
    </lineage>
</organism>
<feature type="compositionally biased region" description="Basic residues" evidence="11">
    <location>
        <begin position="1"/>
        <end position="12"/>
    </location>
</feature>
<evidence type="ECO:0000256" key="6">
    <source>
        <dbReference type="ARBA" id="ARBA00023015"/>
    </source>
</evidence>
<keyword evidence="6" id="KW-0805">Transcription regulation</keyword>
<accession>A0A454XRG5</accession>
<evidence type="ECO:0000259" key="12">
    <source>
        <dbReference type="PROSITE" id="PS50157"/>
    </source>
</evidence>
<evidence type="ECO:0000256" key="3">
    <source>
        <dbReference type="ARBA" id="ARBA00022737"/>
    </source>
</evidence>
<dbReference type="InterPro" id="IPR051565">
    <property type="entry name" value="Sal_C2H2-zinc-finger"/>
</dbReference>
<dbReference type="EnsemblMetazoa" id="PPA39859.1">
    <property type="protein sequence ID" value="PPA39859.1"/>
    <property type="gene ID" value="WBGene00278228"/>
</dbReference>
<reference evidence="15" key="2">
    <citation type="journal article" date="2008" name="Nat. Genet.">
        <title>The Pristionchus pacificus genome provides a unique perspective on nematode lifestyle and parasitism.</title>
        <authorList>
            <person name="Dieterich C."/>
            <person name="Clifton S.W."/>
            <person name="Schuster L.N."/>
            <person name="Chinwalla A."/>
            <person name="Delehaunty K."/>
            <person name="Dinkelacker I."/>
            <person name="Fulton L."/>
            <person name="Fulton R."/>
            <person name="Godfrey J."/>
            <person name="Minx P."/>
            <person name="Mitreva M."/>
            <person name="Roeseler W."/>
            <person name="Tian H."/>
            <person name="Witte H."/>
            <person name="Yang S.P."/>
            <person name="Wilson R.K."/>
            <person name="Sommer R.J."/>
        </authorList>
    </citation>
    <scope>NUCLEOTIDE SEQUENCE [LARGE SCALE GENOMIC DNA]</scope>
    <source>
        <strain evidence="15">PS312</strain>
    </source>
</reference>
<dbReference type="SMART" id="SM00355">
    <property type="entry name" value="ZnF_C2H2"/>
    <property type="match status" value="7"/>
</dbReference>
<dbReference type="FunFam" id="3.30.160.60:FF:000446">
    <property type="entry name" value="Zinc finger protein"/>
    <property type="match status" value="1"/>
</dbReference>
<comment type="subcellular location">
    <subcellularLocation>
        <location evidence="1">Nucleus</location>
    </subcellularLocation>
</comment>
<feature type="region of interest" description="Disordered" evidence="11">
    <location>
        <begin position="557"/>
        <end position="581"/>
    </location>
</feature>
<dbReference type="GO" id="GO:0006357">
    <property type="term" value="P:regulation of transcription by RNA polymerase II"/>
    <property type="evidence" value="ECO:0000318"/>
    <property type="project" value="GO_Central"/>
</dbReference>
<dbReference type="Proteomes" id="UP000005239">
    <property type="component" value="Unassembled WGS sequence"/>
</dbReference>
<evidence type="ECO:0000256" key="7">
    <source>
        <dbReference type="ARBA" id="ARBA00023163"/>
    </source>
</evidence>
<dbReference type="GO" id="GO:0000981">
    <property type="term" value="F:DNA-binding transcription factor activity, RNA polymerase II-specific"/>
    <property type="evidence" value="ECO:0000318"/>
    <property type="project" value="GO_Central"/>
</dbReference>
<evidence type="ECO:0000256" key="2">
    <source>
        <dbReference type="ARBA" id="ARBA00022723"/>
    </source>
</evidence>
<feature type="domain" description="C2H2-type" evidence="12">
    <location>
        <begin position="357"/>
        <end position="384"/>
    </location>
</feature>
<dbReference type="HOGENOM" id="CLU_512239_0_0_1"/>
<evidence type="ECO:0000256" key="11">
    <source>
        <dbReference type="SAM" id="MobiDB-lite"/>
    </source>
</evidence>
<feature type="region of interest" description="Disordered" evidence="11">
    <location>
        <begin position="1"/>
        <end position="61"/>
    </location>
</feature>
<dbReference type="Pfam" id="PF00096">
    <property type="entry name" value="zf-C2H2"/>
    <property type="match status" value="4"/>
</dbReference>
<dbReference type="InterPro" id="IPR013087">
    <property type="entry name" value="Znf_C2H2_type"/>
</dbReference>
<sequence length="870" mass="94197">MTSLSSRRKQAKPQRLNEDGEDDLLKGVTDPLSLFLVHTSPSSPPPMDLSTKRCQVPSSPLDTKSMQSMLFERGSTAQLLHHMLTSLHPSSILPPLPPGDDSLLPPLSSLLPSTPATSTSPPLTESRADSGPPPNAVFNCSAEACGKSFSSLGSLCWHIQDVHPDEALFECEKCSGTYSRDQYSCHECVAESPSPRPSSVGAERSTVDDEEERRSVPTTIRNDFRIVDGDEGMDFEDGKDESLSSREATEEPKGMTLLSALFQKNDSSSTPMDLSGGSLPPHHLTPNPFGQMHHQSSQFMPRPPPEMMMTPNGRIPVDSILQNEDDWESLMEISNTDEAEKVRALVGDNPIPTTDPNQCILCRRVLSCKSALQMHYRTHTGERPFKCKICQRAFTTKGNLKTHMGVHRSKHPFRPPGMGGGGGQMGGGPIMGNGGIPQQQCPICQKRFVTVPQLQSHIAEHTQRLIPPTPSSSSLPPFPTSAIPSSSPSAPSPLSSLPPFPFLPFLTPPNPSAAGPGGVMHNSQLHSFMQQLLAAQQKAVGGMRDGLDTKEEMITEMEESSPPRDLPFPIKTEDEPTIIERQSTVTIESLLKTQQETGTGVNSISPGASSDGSSGVHDQTDGSSISHASDTEEHRMGQLPSSSSSTGPIATATVSIKDELVRPAEAMTDGEKRSENPLDAMKKMWAETEPPPPRPMPPLSKHQCAVCYKHFSSSSALQIHMRTHTGDKPFKCEVCARAFTTRGNLKVHMSTHMTMHTPSRRGRRIFDPALEIGSPNGLPLPSPSGLQIPPHIAAQIQAMSGNLLPQPALPMQMLMQLMSSNLESLKPNCIICQKSFSSMGDLGDHMKEHSSSLSALSTMANNNIDLKTES</sequence>
<protein>
    <submittedName>
        <fullName evidence="13 14">sem-4</fullName>
    </submittedName>
</protein>
<dbReference type="EMBL" id="DQ270213">
    <property type="protein sequence ID" value="ABB84256.1"/>
    <property type="molecule type" value="mRNA"/>
</dbReference>
<dbReference type="FunFam" id="3.30.160.60:FF:000130">
    <property type="entry name" value="Spalt-like transcription factor 4"/>
    <property type="match status" value="1"/>
</dbReference>
<feature type="region of interest" description="Disordered" evidence="11">
    <location>
        <begin position="594"/>
        <end position="678"/>
    </location>
</feature>
<evidence type="ECO:0000256" key="8">
    <source>
        <dbReference type="ARBA" id="ARBA00023242"/>
    </source>
</evidence>
<evidence type="ECO:0000256" key="9">
    <source>
        <dbReference type="ARBA" id="ARBA00038474"/>
    </source>
</evidence>
<dbReference type="FunCoup" id="Q27ZK0">
    <property type="interactions" value="104"/>
</dbReference>
<reference evidence="14" key="3">
    <citation type="submission" date="2022-06" db="UniProtKB">
        <authorList>
            <consortium name="EnsemblMetazoa"/>
        </authorList>
    </citation>
    <scope>IDENTIFICATION</scope>
    <source>
        <strain evidence="14">PS312</strain>
    </source>
</reference>
<dbReference type="GO" id="GO:0005634">
    <property type="term" value="C:nucleus"/>
    <property type="evidence" value="ECO:0000318"/>
    <property type="project" value="GO_Central"/>
</dbReference>
<dbReference type="PANTHER" id="PTHR23233:SF84">
    <property type="entry name" value="FI23031P1"/>
    <property type="match status" value="1"/>
</dbReference>
<gene>
    <name evidence="13" type="primary">sem-4</name>
    <name evidence="14" type="synonym">WBGene00278228</name>
</gene>
<evidence type="ECO:0000313" key="14">
    <source>
        <dbReference type="EnsemblMetazoa" id="PPA39859.1"/>
    </source>
</evidence>
<feature type="region of interest" description="Disordered" evidence="11">
    <location>
        <begin position="465"/>
        <end position="495"/>
    </location>
</feature>
<dbReference type="FunFam" id="3.30.160.60:FF:000025">
    <property type="entry name" value="Spalt-like transcription factor 1"/>
    <property type="match status" value="1"/>
</dbReference>
<keyword evidence="7" id="KW-0804">Transcription</keyword>
<feature type="compositionally biased region" description="Acidic residues" evidence="11">
    <location>
        <begin position="229"/>
        <end position="239"/>
    </location>
</feature>
<keyword evidence="15" id="KW-1185">Reference proteome</keyword>
<feature type="domain" description="C2H2-type" evidence="12">
    <location>
        <begin position="730"/>
        <end position="761"/>
    </location>
</feature>
<feature type="compositionally biased region" description="Low complexity" evidence="11">
    <location>
        <begin position="99"/>
        <end position="125"/>
    </location>
</feature>
<keyword evidence="4 10" id="KW-0863">Zinc-finger</keyword>
<dbReference type="GO" id="GO:0000122">
    <property type="term" value="P:negative regulation of transcription by RNA polymerase II"/>
    <property type="evidence" value="ECO:0007669"/>
    <property type="project" value="UniProtKB-ARBA"/>
</dbReference>
<proteinExistence type="evidence at transcript level"/>
<feature type="compositionally biased region" description="Polar residues" evidence="11">
    <location>
        <begin position="639"/>
        <end position="654"/>
    </location>
</feature>
<evidence type="ECO:0000256" key="1">
    <source>
        <dbReference type="ARBA" id="ARBA00004123"/>
    </source>
</evidence>